<dbReference type="CDD" id="cd00730">
    <property type="entry name" value="rubredoxin"/>
    <property type="match status" value="1"/>
</dbReference>
<name>A0A5B9D7W7_9ARCH</name>
<dbReference type="PANTHER" id="PTHR47627">
    <property type="entry name" value="RUBREDOXIN"/>
    <property type="match status" value="1"/>
</dbReference>
<dbReference type="PRINTS" id="PR00163">
    <property type="entry name" value="RUBREDOXIN"/>
</dbReference>
<evidence type="ECO:0000256" key="1">
    <source>
        <dbReference type="ARBA" id="ARBA00002360"/>
    </source>
</evidence>
<keyword evidence="9" id="KW-1185">Reference proteome</keyword>
<dbReference type="Pfam" id="PF00301">
    <property type="entry name" value="Rubredoxin"/>
    <property type="match status" value="1"/>
</dbReference>
<dbReference type="OrthoDB" id="371635at2157"/>
<reference evidence="8 9" key="1">
    <citation type="journal article" date="2020" name="Nature">
        <title>Isolation of an archaeon at the prokaryote-eukaryote interface.</title>
        <authorList>
            <person name="Imachi H."/>
            <person name="Nobu M.K."/>
            <person name="Nakahara N."/>
            <person name="Morono Y."/>
            <person name="Ogawara M."/>
            <person name="Takaki Y."/>
            <person name="Takano Y."/>
            <person name="Uematsu K."/>
            <person name="Ikuta T."/>
            <person name="Ito M."/>
            <person name="Matsui Y."/>
            <person name="Miyazaki M."/>
            <person name="Murata K."/>
            <person name="Saito Y."/>
            <person name="Sakai S."/>
            <person name="Song C."/>
            <person name="Tasumi E."/>
            <person name="Yamanaka Y."/>
            <person name="Yamaguchi T."/>
            <person name="Kamagata Y."/>
            <person name="Tamaki H."/>
            <person name="Takai K."/>
        </authorList>
    </citation>
    <scope>NUCLEOTIDE SEQUENCE [LARGE SCALE GENOMIC DNA]</scope>
    <source>
        <strain evidence="8 9">MK-D1</strain>
    </source>
</reference>
<keyword evidence="5 6" id="KW-0408">Iron</keyword>
<accession>A0A5B9D7W7</accession>
<dbReference type="GO" id="GO:0043448">
    <property type="term" value="P:alkane catabolic process"/>
    <property type="evidence" value="ECO:0007669"/>
    <property type="project" value="TreeGrafter"/>
</dbReference>
<dbReference type="Gene3D" id="2.20.28.10">
    <property type="match status" value="1"/>
</dbReference>
<dbReference type="PROSITE" id="PS50903">
    <property type="entry name" value="RUBREDOXIN_LIKE"/>
    <property type="match status" value="1"/>
</dbReference>
<dbReference type="AlphaFoldDB" id="A0A5B9D7W7"/>
<evidence type="ECO:0000256" key="4">
    <source>
        <dbReference type="ARBA" id="ARBA00022982"/>
    </source>
</evidence>
<evidence type="ECO:0000256" key="3">
    <source>
        <dbReference type="ARBA" id="ARBA00022723"/>
    </source>
</evidence>
<gene>
    <name evidence="8" type="ORF">DSAG12_01114</name>
</gene>
<dbReference type="PANTHER" id="PTHR47627:SF1">
    <property type="entry name" value="RUBREDOXIN-1-RELATED"/>
    <property type="match status" value="1"/>
</dbReference>
<evidence type="ECO:0000259" key="7">
    <source>
        <dbReference type="PROSITE" id="PS50903"/>
    </source>
</evidence>
<comment type="function">
    <text evidence="1">Rubredoxin is a small nonheme, iron protein lacking acid-labile sulfide. Its single Fe, chelated to 4 Cys, functions as an electron acceptor and may also stabilize the conformation of the molecule.</text>
</comment>
<keyword evidence="4 6" id="KW-0249">Electron transport</keyword>
<dbReference type="GeneID" id="41329111"/>
<proteinExistence type="inferred from homology"/>
<comment type="similarity">
    <text evidence="6">Belongs to the rubredoxin family.</text>
</comment>
<reference evidence="8 9" key="2">
    <citation type="journal article" date="2024" name="Int. J. Syst. Evol. Microbiol.">
        <title>Promethearchaeum syntrophicum gen. nov., sp. nov., an anaerobic, obligately syntrophic archaeon, the first isolate of the lineage 'Asgard' archaea, and proposal of the new archaeal phylum Promethearchaeota phyl. nov. and kingdom Promethearchaeati regn. nov.</title>
        <authorList>
            <person name="Imachi H."/>
            <person name="Nobu M.K."/>
            <person name="Kato S."/>
            <person name="Takaki Y."/>
            <person name="Miyazaki M."/>
            <person name="Miyata M."/>
            <person name="Ogawara M."/>
            <person name="Saito Y."/>
            <person name="Sakai S."/>
            <person name="Tahara Y.O."/>
            <person name="Takano Y."/>
            <person name="Tasumi E."/>
            <person name="Uematsu K."/>
            <person name="Yoshimura T."/>
            <person name="Itoh T."/>
            <person name="Ohkuma M."/>
            <person name="Takai K."/>
        </authorList>
    </citation>
    <scope>NUCLEOTIDE SEQUENCE [LARGE SCALE GENOMIC DNA]</scope>
    <source>
        <strain evidence="8 9">MK-D1</strain>
    </source>
</reference>
<sequence>MAIWVCSVCGWEYNEDEGLPDDGFDPGTKFEALPDDFECPVCGAGKEDFNKQ</sequence>
<dbReference type="InterPro" id="IPR024934">
    <property type="entry name" value="Rubredoxin-like_dom"/>
</dbReference>
<organism evidence="8 9">
    <name type="scientific">Promethearchaeum syntrophicum</name>
    <dbReference type="NCBI Taxonomy" id="2594042"/>
    <lineage>
        <taxon>Archaea</taxon>
        <taxon>Promethearchaeati</taxon>
        <taxon>Promethearchaeota</taxon>
        <taxon>Promethearchaeia</taxon>
        <taxon>Promethearchaeales</taxon>
        <taxon>Promethearchaeaceae</taxon>
        <taxon>Promethearchaeum</taxon>
    </lineage>
</organism>
<dbReference type="Proteomes" id="UP000321408">
    <property type="component" value="Chromosome"/>
</dbReference>
<keyword evidence="3 6" id="KW-0479">Metal-binding</keyword>
<dbReference type="EMBL" id="CP042905">
    <property type="protein sequence ID" value="QEE15289.1"/>
    <property type="molecule type" value="Genomic_DNA"/>
</dbReference>
<evidence type="ECO:0000313" key="9">
    <source>
        <dbReference type="Proteomes" id="UP000321408"/>
    </source>
</evidence>
<dbReference type="InterPro" id="IPR050526">
    <property type="entry name" value="Rubredoxin_ET"/>
</dbReference>
<dbReference type="KEGG" id="psyt:DSAG12_01114"/>
<keyword evidence="2" id="KW-0813">Transport</keyword>
<evidence type="ECO:0000256" key="5">
    <source>
        <dbReference type="ARBA" id="ARBA00023004"/>
    </source>
</evidence>
<comment type="cofactor">
    <cofactor evidence="6">
        <name>Fe(3+)</name>
        <dbReference type="ChEBI" id="CHEBI:29034"/>
    </cofactor>
</comment>
<protein>
    <recommendedName>
        <fullName evidence="6">Rubredoxin</fullName>
    </recommendedName>
</protein>
<dbReference type="FunFam" id="2.20.28.10:FF:000001">
    <property type="entry name" value="Rubredoxin"/>
    <property type="match status" value="1"/>
</dbReference>
<dbReference type="GO" id="GO:0005506">
    <property type="term" value="F:iron ion binding"/>
    <property type="evidence" value="ECO:0007669"/>
    <property type="project" value="UniProtKB-UniRule"/>
</dbReference>
<dbReference type="InterPro" id="IPR024935">
    <property type="entry name" value="Rubredoxin_dom"/>
</dbReference>
<evidence type="ECO:0000256" key="6">
    <source>
        <dbReference type="RuleBase" id="RU003820"/>
    </source>
</evidence>
<dbReference type="RefSeq" id="WP_147662204.1">
    <property type="nucleotide sequence ID" value="NZ_CP042905.2"/>
</dbReference>
<feature type="domain" description="Rubredoxin-like" evidence="7">
    <location>
        <begin position="1"/>
        <end position="52"/>
    </location>
</feature>
<evidence type="ECO:0000256" key="2">
    <source>
        <dbReference type="ARBA" id="ARBA00022448"/>
    </source>
</evidence>
<dbReference type="GO" id="GO:0009055">
    <property type="term" value="F:electron transfer activity"/>
    <property type="evidence" value="ECO:0007669"/>
    <property type="project" value="TreeGrafter"/>
</dbReference>
<evidence type="ECO:0000313" key="8">
    <source>
        <dbReference type="EMBL" id="QEE15289.1"/>
    </source>
</evidence>
<dbReference type="SUPFAM" id="SSF57802">
    <property type="entry name" value="Rubredoxin-like"/>
    <property type="match status" value="1"/>
</dbReference>